<dbReference type="EMBL" id="CAJZBQ010000054">
    <property type="protein sequence ID" value="CAG9332484.1"/>
    <property type="molecule type" value="Genomic_DNA"/>
</dbReference>
<evidence type="ECO:0000313" key="1">
    <source>
        <dbReference type="EMBL" id="CAG9332484.1"/>
    </source>
</evidence>
<name>A0AAU9K616_9CILI</name>
<sequence length="225" mass="26561">MFDINNEHDISLFLTLCSQSYEFTVVCFDKLIDFYSANPDINEDKIITVLSLHEKLMIYANIGSSLEYPKFAQIVDQLFKKGKTWRYLITFVDNQLNSQLYMSEFLDIYFKKLSTGAAGKGKDKTVIKQMIIYTLASNARESTNKREIIREYLYYLMNYLAENTFTRREIDNYCTWIEQISYYIPSLYEFIMHLASEELKKAKDADDIDHQSCLGTLQIKWMMSR</sequence>
<keyword evidence="2" id="KW-1185">Reference proteome</keyword>
<comment type="caution">
    <text evidence="1">The sequence shown here is derived from an EMBL/GenBank/DDBJ whole genome shotgun (WGS) entry which is preliminary data.</text>
</comment>
<gene>
    <name evidence="1" type="ORF">BSTOLATCC_MIC55930</name>
</gene>
<proteinExistence type="predicted"/>
<dbReference type="Proteomes" id="UP001162131">
    <property type="component" value="Unassembled WGS sequence"/>
</dbReference>
<dbReference type="AlphaFoldDB" id="A0AAU9K616"/>
<organism evidence="1 2">
    <name type="scientific">Blepharisma stoltei</name>
    <dbReference type="NCBI Taxonomy" id="1481888"/>
    <lineage>
        <taxon>Eukaryota</taxon>
        <taxon>Sar</taxon>
        <taxon>Alveolata</taxon>
        <taxon>Ciliophora</taxon>
        <taxon>Postciliodesmatophora</taxon>
        <taxon>Heterotrichea</taxon>
        <taxon>Heterotrichida</taxon>
        <taxon>Blepharismidae</taxon>
        <taxon>Blepharisma</taxon>
    </lineage>
</organism>
<reference evidence="1" key="1">
    <citation type="submission" date="2021-09" db="EMBL/GenBank/DDBJ databases">
        <authorList>
            <consortium name="AG Swart"/>
            <person name="Singh M."/>
            <person name="Singh A."/>
            <person name="Seah K."/>
            <person name="Emmerich C."/>
        </authorList>
    </citation>
    <scope>NUCLEOTIDE SEQUENCE</scope>
    <source>
        <strain evidence="1">ATCC30299</strain>
    </source>
</reference>
<protein>
    <submittedName>
        <fullName evidence="1">Uncharacterized protein</fullName>
    </submittedName>
</protein>
<accession>A0AAU9K616</accession>
<evidence type="ECO:0000313" key="2">
    <source>
        <dbReference type="Proteomes" id="UP001162131"/>
    </source>
</evidence>